<name>A0A977L228_9CYAN</name>
<feature type="coiled-coil region" evidence="1">
    <location>
        <begin position="44"/>
        <end position="81"/>
    </location>
</feature>
<accession>A0A977L228</accession>
<evidence type="ECO:0000313" key="3">
    <source>
        <dbReference type="EMBL" id="UXE64088.1"/>
    </source>
</evidence>
<proteinExistence type="predicted"/>
<evidence type="ECO:0000256" key="1">
    <source>
        <dbReference type="SAM" id="Coils"/>
    </source>
</evidence>
<sequence>METQTPSSSPSSPSPQSKGVFWSSRWGQRLWWLISALSGTLEIETEGKRQQQEYESRMKTLQQENERLAILESKIDGLFSKYNINSKAHQTPEQP</sequence>
<evidence type="ECO:0000256" key="2">
    <source>
        <dbReference type="SAM" id="MobiDB-lite"/>
    </source>
</evidence>
<dbReference type="AlphaFoldDB" id="A0A977L228"/>
<organism evidence="3">
    <name type="scientific">Woronichinia naegeliana WA131</name>
    <dbReference type="NCBI Taxonomy" id="2824559"/>
    <lineage>
        <taxon>Bacteria</taxon>
        <taxon>Bacillati</taxon>
        <taxon>Cyanobacteriota</taxon>
        <taxon>Cyanophyceae</taxon>
        <taxon>Synechococcales</taxon>
        <taxon>Coelosphaeriaceae</taxon>
        <taxon>Woronichinia</taxon>
    </lineage>
</organism>
<gene>
    <name evidence="3" type="ORF">KA717_17160</name>
</gene>
<reference evidence="3" key="1">
    <citation type="submission" date="2021-04" db="EMBL/GenBank/DDBJ databases">
        <title>Genome sequence of Woronichinia naegeliana from Washington state freshwater lake bloom.</title>
        <authorList>
            <person name="Dreher T.W."/>
        </authorList>
    </citation>
    <scope>NUCLEOTIDE SEQUENCE</scope>
    <source>
        <strain evidence="3">WA131</strain>
    </source>
</reference>
<keyword evidence="1" id="KW-0175">Coiled coil</keyword>
<dbReference type="KEGG" id="wna:KA717_17160"/>
<feature type="compositionally biased region" description="Low complexity" evidence="2">
    <location>
        <begin position="1"/>
        <end position="17"/>
    </location>
</feature>
<dbReference type="Proteomes" id="UP001065613">
    <property type="component" value="Chromosome"/>
</dbReference>
<protein>
    <submittedName>
        <fullName evidence="3">Uncharacterized protein</fullName>
    </submittedName>
</protein>
<feature type="region of interest" description="Disordered" evidence="2">
    <location>
        <begin position="1"/>
        <end position="20"/>
    </location>
</feature>
<dbReference type="EMBL" id="CP073041">
    <property type="protein sequence ID" value="UXE64088.1"/>
    <property type="molecule type" value="Genomic_DNA"/>
</dbReference>